<keyword evidence="7" id="KW-0833">Ubl conjugation pathway</keyword>
<sequence length="150" mass="17453">MASYFDEHGCNPLPRGEAPDDYLHFARLILHGGYWQGMQMEYSHLFGEKPPPPASKTFVNTLKTSKVTENAGQCAVCLKEWVKGDFNTLPCKHRFHPSCIIPWLEKTNSCPMCRHELPTDDEDYEEYKRQKKRQSDREAEIKMLHNSMFS</sequence>
<feature type="compositionally biased region" description="Basic and acidic residues" evidence="14">
    <location>
        <begin position="133"/>
        <end position="143"/>
    </location>
</feature>
<dbReference type="AlphaFoldDB" id="A0AAN9A413"/>
<organism evidence="16 17">
    <name type="scientific">Halocaridina rubra</name>
    <name type="common">Hawaiian red shrimp</name>
    <dbReference type="NCBI Taxonomy" id="373956"/>
    <lineage>
        <taxon>Eukaryota</taxon>
        <taxon>Metazoa</taxon>
        <taxon>Ecdysozoa</taxon>
        <taxon>Arthropoda</taxon>
        <taxon>Crustacea</taxon>
        <taxon>Multicrustacea</taxon>
        <taxon>Malacostraca</taxon>
        <taxon>Eumalacostraca</taxon>
        <taxon>Eucarida</taxon>
        <taxon>Decapoda</taxon>
        <taxon>Pleocyemata</taxon>
        <taxon>Caridea</taxon>
        <taxon>Atyoidea</taxon>
        <taxon>Atyidae</taxon>
        <taxon>Halocaridina</taxon>
    </lineage>
</organism>
<keyword evidence="8" id="KW-0862">Zinc</keyword>
<comment type="caution">
    <text evidence="16">The sequence shown here is derived from an EMBL/GenBank/DDBJ whole genome shotgun (WGS) entry which is preliminary data.</text>
</comment>
<dbReference type="PANTHER" id="PTHR15710">
    <property type="entry name" value="E3 UBIQUITIN-PROTEIN LIGASE PRAJA"/>
    <property type="match status" value="1"/>
</dbReference>
<evidence type="ECO:0000256" key="6">
    <source>
        <dbReference type="ARBA" id="ARBA00022771"/>
    </source>
</evidence>
<dbReference type="GO" id="GO:0016567">
    <property type="term" value="P:protein ubiquitination"/>
    <property type="evidence" value="ECO:0007669"/>
    <property type="project" value="TreeGrafter"/>
</dbReference>
<dbReference type="InterPro" id="IPR013083">
    <property type="entry name" value="Znf_RING/FYVE/PHD"/>
</dbReference>
<dbReference type="GO" id="GO:0008270">
    <property type="term" value="F:zinc ion binding"/>
    <property type="evidence" value="ECO:0007669"/>
    <property type="project" value="UniProtKB-KW"/>
</dbReference>
<comment type="catalytic activity">
    <reaction evidence="1">
        <text>S-ubiquitinyl-[E2 ubiquitin-conjugating enzyme]-L-cysteine + [acceptor protein]-L-lysine = [E2 ubiquitin-conjugating enzyme]-L-cysteine + N(6)-ubiquitinyl-[acceptor protein]-L-lysine.</text>
        <dbReference type="EC" id="2.3.2.27"/>
    </reaction>
</comment>
<evidence type="ECO:0000256" key="12">
    <source>
        <dbReference type="ARBA" id="ARBA00045940"/>
    </source>
</evidence>
<dbReference type="PANTHER" id="PTHR15710:SF160">
    <property type="entry name" value="E3 UBIQUITIN-PROTEIN LIGASE RNF181"/>
    <property type="match status" value="1"/>
</dbReference>
<comment type="function">
    <text evidence="12">E3 ubiquitin-protein ligase which accepts ubiquitin from an E2 ubiquitin-conjugating enzyme in the form of a thioester and then directly transfers the ubiquitin to targeted substrates. Catalyzes monoubiquitination of 26S proteasome subunit PSMC2/RPT1.</text>
</comment>
<evidence type="ECO:0000313" key="17">
    <source>
        <dbReference type="Proteomes" id="UP001381693"/>
    </source>
</evidence>
<evidence type="ECO:0000256" key="13">
    <source>
        <dbReference type="PROSITE-ProRule" id="PRU00175"/>
    </source>
</evidence>
<evidence type="ECO:0000256" key="3">
    <source>
        <dbReference type="ARBA" id="ARBA00012483"/>
    </source>
</evidence>
<dbReference type="InterPro" id="IPR001841">
    <property type="entry name" value="Znf_RING"/>
</dbReference>
<name>A0AAN9A413_HALRR</name>
<comment type="pathway">
    <text evidence="2">Protein modification; protein ubiquitination.</text>
</comment>
<dbReference type="Proteomes" id="UP001381693">
    <property type="component" value="Unassembled WGS sequence"/>
</dbReference>
<evidence type="ECO:0000256" key="8">
    <source>
        <dbReference type="ARBA" id="ARBA00022833"/>
    </source>
</evidence>
<dbReference type="SMART" id="SM00184">
    <property type="entry name" value="RING"/>
    <property type="match status" value="1"/>
</dbReference>
<feature type="region of interest" description="Disordered" evidence="14">
    <location>
        <begin position="127"/>
        <end position="150"/>
    </location>
</feature>
<evidence type="ECO:0000259" key="15">
    <source>
        <dbReference type="PROSITE" id="PS50089"/>
    </source>
</evidence>
<accession>A0AAN9A413</accession>
<comment type="similarity">
    <text evidence="9">Belongs to the RNF181 family.</text>
</comment>
<evidence type="ECO:0000256" key="2">
    <source>
        <dbReference type="ARBA" id="ARBA00004906"/>
    </source>
</evidence>
<dbReference type="SUPFAM" id="SSF57850">
    <property type="entry name" value="RING/U-box"/>
    <property type="match status" value="1"/>
</dbReference>
<evidence type="ECO:0000256" key="10">
    <source>
        <dbReference type="ARBA" id="ARBA00039317"/>
    </source>
</evidence>
<dbReference type="PROSITE" id="PS50089">
    <property type="entry name" value="ZF_RING_2"/>
    <property type="match status" value="1"/>
</dbReference>
<evidence type="ECO:0000256" key="9">
    <source>
        <dbReference type="ARBA" id="ARBA00038197"/>
    </source>
</evidence>
<dbReference type="Gene3D" id="3.30.40.10">
    <property type="entry name" value="Zinc/RING finger domain, C3HC4 (zinc finger)"/>
    <property type="match status" value="1"/>
</dbReference>
<evidence type="ECO:0000256" key="5">
    <source>
        <dbReference type="ARBA" id="ARBA00022723"/>
    </source>
</evidence>
<evidence type="ECO:0000256" key="4">
    <source>
        <dbReference type="ARBA" id="ARBA00022679"/>
    </source>
</evidence>
<evidence type="ECO:0000313" key="16">
    <source>
        <dbReference type="EMBL" id="KAK7071665.1"/>
    </source>
</evidence>
<dbReference type="FunFam" id="3.30.40.10:FF:000127">
    <property type="entry name" value="E3 ubiquitin-protein ligase RNF181"/>
    <property type="match status" value="1"/>
</dbReference>
<dbReference type="GO" id="GO:0005737">
    <property type="term" value="C:cytoplasm"/>
    <property type="evidence" value="ECO:0007669"/>
    <property type="project" value="TreeGrafter"/>
</dbReference>
<dbReference type="EMBL" id="JAXCGZ010014088">
    <property type="protein sequence ID" value="KAK7071665.1"/>
    <property type="molecule type" value="Genomic_DNA"/>
</dbReference>
<evidence type="ECO:0000256" key="1">
    <source>
        <dbReference type="ARBA" id="ARBA00000900"/>
    </source>
</evidence>
<keyword evidence="6 13" id="KW-0863">Zinc-finger</keyword>
<feature type="domain" description="RING-type" evidence="15">
    <location>
        <begin position="74"/>
        <end position="114"/>
    </location>
</feature>
<dbReference type="EC" id="2.3.2.27" evidence="3"/>
<reference evidence="16 17" key="1">
    <citation type="submission" date="2023-11" db="EMBL/GenBank/DDBJ databases">
        <title>Halocaridina rubra genome assembly.</title>
        <authorList>
            <person name="Smith C."/>
        </authorList>
    </citation>
    <scope>NUCLEOTIDE SEQUENCE [LARGE SCALE GENOMIC DNA]</scope>
    <source>
        <strain evidence="16">EP-1</strain>
        <tissue evidence="16">Whole</tissue>
    </source>
</reference>
<dbReference type="GO" id="GO:0061630">
    <property type="term" value="F:ubiquitin protein ligase activity"/>
    <property type="evidence" value="ECO:0007669"/>
    <property type="project" value="UniProtKB-EC"/>
</dbReference>
<gene>
    <name evidence="16" type="ORF">SK128_025825</name>
</gene>
<keyword evidence="5" id="KW-0479">Metal-binding</keyword>
<keyword evidence="4" id="KW-0808">Transferase</keyword>
<evidence type="ECO:0000256" key="7">
    <source>
        <dbReference type="ARBA" id="ARBA00022786"/>
    </source>
</evidence>
<evidence type="ECO:0000256" key="11">
    <source>
        <dbReference type="ARBA" id="ARBA00041674"/>
    </source>
</evidence>
<keyword evidence="17" id="KW-1185">Reference proteome</keyword>
<proteinExistence type="inferred from homology"/>
<dbReference type="Pfam" id="PF13639">
    <property type="entry name" value="zf-RING_2"/>
    <property type="match status" value="1"/>
</dbReference>
<protein>
    <recommendedName>
        <fullName evidence="10">E3 ubiquitin-protein ligase RNF181</fullName>
        <ecNumber evidence="3">2.3.2.27</ecNumber>
    </recommendedName>
    <alternativeName>
        <fullName evidence="11">RING finger protein 181</fullName>
    </alternativeName>
</protein>
<evidence type="ECO:0000256" key="14">
    <source>
        <dbReference type="SAM" id="MobiDB-lite"/>
    </source>
</evidence>